<organism evidence="2 3">
    <name type="scientific">Pseudobacteriovorax antillogorgiicola</name>
    <dbReference type="NCBI Taxonomy" id="1513793"/>
    <lineage>
        <taxon>Bacteria</taxon>
        <taxon>Pseudomonadati</taxon>
        <taxon>Bdellovibrionota</taxon>
        <taxon>Oligoflexia</taxon>
        <taxon>Oligoflexales</taxon>
        <taxon>Pseudobacteriovoracaceae</taxon>
        <taxon>Pseudobacteriovorax</taxon>
    </lineage>
</organism>
<feature type="signal peptide" evidence="1">
    <location>
        <begin position="1"/>
        <end position="19"/>
    </location>
</feature>
<sequence length="834" mass="93856">MMKALYPILIALSLMPNLAKSDETICDNKSNGLPIAEGNYVVCDIRKEFTSFEGRSIIHSTSGLARKLNVNAKIKFELQPTEPEKILRLNQIMIPEQIIGAKLSLVEGPDLDVSIGIQPTLNFTGKDICSIQATGISVNITRFGSSLEDWLDNIIRDYFNEEQLFAETLSSLQKQVIDFQKINCTSDSPSTPINQPWKNHDGFRERLVEKYFRYIKFSAEHLDEKGWMEDTYCDGLLFNSLRAVAGAPVDMFLAEDPQVPGRFYRNWRQDCYKNHLADKPNSSKSTISRDMLIGFLHWTLSEQRADLATNLVNYGKSRSIQGIPLAWVVGEGQIGRAEMPPGLIQNAYDVIEKITGTPSPLRDVNFQVWSSCNGYPCHLQTLAALLRWRLDGQLSSQAMTTLEAVADREIHNAMYNAVYGRIAISDIHIERAYQSLLNEQWFPGDRLPSNRDRKGHYIFERDYIKNGSTNPSWLPSDEPKKVYSGTDFLFAAATILGVVDGGLSSKQQLAKELLRTKLNENLSETLVDEIIVAVNQQIQSDINPLDIIHQQRQKLASEIVQAVLGFSSPKHEVIAKDLLDLGLNFGKVRVQIAQIAIAEIFSLFGAIPSTEELEVFSTSLLENGIDKVTQDIRDQLIIAVFQKVLNEAPDSKQFEWAREIMSSGGTVSTLETSLRAVDVQKIAALNDQILWNDHIYDAYQATGYDLISDTCNLVSFDFRGILTLKYPQTTETLSSCLVELKKGSEHLRAKFFILQRPNPVSRVVLAERETKLRYNKAVAVFDTHLDVRAEVSSANRQIVTVSPKKVQTIQNYEINIGFSDDYQKTGELFVLPKP</sequence>
<protein>
    <submittedName>
        <fullName evidence="2">Uncharacterized protein</fullName>
    </submittedName>
</protein>
<dbReference type="RefSeq" id="WP_132318219.1">
    <property type="nucleotide sequence ID" value="NZ_FWZT01000007.1"/>
</dbReference>
<reference evidence="3" key="1">
    <citation type="submission" date="2017-04" db="EMBL/GenBank/DDBJ databases">
        <authorList>
            <person name="Varghese N."/>
            <person name="Submissions S."/>
        </authorList>
    </citation>
    <scope>NUCLEOTIDE SEQUENCE [LARGE SCALE GENOMIC DNA]</scope>
    <source>
        <strain evidence="3">RKEM611</strain>
    </source>
</reference>
<dbReference type="AlphaFoldDB" id="A0A1Y6BX96"/>
<feature type="chain" id="PRO_5012328370" evidence="1">
    <location>
        <begin position="20"/>
        <end position="834"/>
    </location>
</feature>
<accession>A0A1Y6BX96</accession>
<keyword evidence="3" id="KW-1185">Reference proteome</keyword>
<evidence type="ECO:0000313" key="2">
    <source>
        <dbReference type="EMBL" id="SMF22751.1"/>
    </source>
</evidence>
<gene>
    <name evidence="2" type="ORF">SAMN06296036_107233</name>
</gene>
<name>A0A1Y6BX96_9BACT</name>
<dbReference type="EMBL" id="FWZT01000007">
    <property type="protein sequence ID" value="SMF22751.1"/>
    <property type="molecule type" value="Genomic_DNA"/>
</dbReference>
<evidence type="ECO:0000313" key="3">
    <source>
        <dbReference type="Proteomes" id="UP000192907"/>
    </source>
</evidence>
<evidence type="ECO:0000256" key="1">
    <source>
        <dbReference type="SAM" id="SignalP"/>
    </source>
</evidence>
<dbReference type="STRING" id="1513793.SAMN06296036_107233"/>
<dbReference type="Proteomes" id="UP000192907">
    <property type="component" value="Unassembled WGS sequence"/>
</dbReference>
<proteinExistence type="predicted"/>
<keyword evidence="1" id="KW-0732">Signal</keyword>